<dbReference type="Pfam" id="PF01612">
    <property type="entry name" value="DNA_pol_A_exo1"/>
    <property type="match status" value="1"/>
</dbReference>
<keyword evidence="1" id="KW-0540">Nuclease</keyword>
<sequence>MKALKELPSSASRYHGASSPPRLIHSSGVPRRPLTTSRVLAALDADAGPSSAKRQPSEDIIDLTTPTPPKKRRSLTTSPIPTLTKPDFTKLDEDPSASGEVKENQASAVSLPKQRKPRTTKKPASAPAKTSPLEEQAIPSTNEVADGTQATVSSKPAAKPTMPLYTYRDTIPKPTVMYIQTEEEADEVVQALNGPVGFDLEWRVFIRRGARMTERRTALVQLCDSTMILLLQVSSMQRFPQKLKELIESPHVAKMGANIRNDGMKLYRDFGILARNLVELGGLARQADERFQKAYSRSIVSLAKVIAFYLRRSLDKGPVRTSNWEAQLTREQMEYAANDVYCSLTVYKRCLALARESKRTVTPSDYTTDLYVEMNPPPAPARPEPSVAEAVATPTASTSTVLGRSSMADDTEEPLLRPPPRPQELRAYMLWRRGDGLASICASLRSRENPLKDSTVMYGISLRGIARAEIWADSSYVVNALDADQRLRFSMKALKVLVQMEAGSWTRHRDVIARWYKEGRGAEESVE</sequence>
<name>A0A4Y9ZZU0_9AGAM</name>
<dbReference type="InterPro" id="IPR012337">
    <property type="entry name" value="RNaseH-like_sf"/>
</dbReference>
<dbReference type="AlphaFoldDB" id="A0A4Y9ZZU0"/>
<keyword evidence="6" id="KW-1185">Reference proteome</keyword>
<dbReference type="InterPro" id="IPR036397">
    <property type="entry name" value="RNaseH_sf"/>
</dbReference>
<dbReference type="OrthoDB" id="1920326at2759"/>
<dbReference type="PANTHER" id="PTHR13620">
    <property type="entry name" value="3-5 EXONUCLEASE"/>
    <property type="match status" value="1"/>
</dbReference>
<feature type="region of interest" description="Disordered" evidence="3">
    <location>
        <begin position="1"/>
        <end position="138"/>
    </location>
</feature>
<dbReference type="GO" id="GO:0005737">
    <property type="term" value="C:cytoplasm"/>
    <property type="evidence" value="ECO:0007669"/>
    <property type="project" value="TreeGrafter"/>
</dbReference>
<feature type="region of interest" description="Disordered" evidence="3">
    <location>
        <begin position="393"/>
        <end position="419"/>
    </location>
</feature>
<dbReference type="PANTHER" id="PTHR13620:SF104">
    <property type="entry name" value="EXONUCLEASE 3'-5' DOMAIN-CONTAINING PROTEIN 2"/>
    <property type="match status" value="1"/>
</dbReference>
<keyword evidence="2" id="KW-0378">Hydrolase</keyword>
<evidence type="ECO:0000256" key="1">
    <source>
        <dbReference type="ARBA" id="ARBA00022722"/>
    </source>
</evidence>
<gene>
    <name evidence="5" type="ORF">EWM64_g3659</name>
</gene>
<dbReference type="STRING" id="135208.A0A4Y9ZZU0"/>
<dbReference type="Gene3D" id="3.30.420.10">
    <property type="entry name" value="Ribonuclease H-like superfamily/Ribonuclease H"/>
    <property type="match status" value="1"/>
</dbReference>
<dbReference type="InterPro" id="IPR051132">
    <property type="entry name" value="3-5_Exonuclease_domain"/>
</dbReference>
<evidence type="ECO:0000256" key="3">
    <source>
        <dbReference type="SAM" id="MobiDB-lite"/>
    </source>
</evidence>
<proteinExistence type="predicted"/>
<accession>A0A4Y9ZZU0</accession>
<protein>
    <recommendedName>
        <fullName evidence="4">3'-5' exonuclease domain-containing protein</fullName>
    </recommendedName>
</protein>
<evidence type="ECO:0000313" key="5">
    <source>
        <dbReference type="EMBL" id="TFY80352.1"/>
    </source>
</evidence>
<comment type="caution">
    <text evidence="5">The sequence shown here is derived from an EMBL/GenBank/DDBJ whole genome shotgun (WGS) entry which is preliminary data.</text>
</comment>
<dbReference type="SUPFAM" id="SSF53098">
    <property type="entry name" value="Ribonuclease H-like"/>
    <property type="match status" value="1"/>
</dbReference>
<dbReference type="GO" id="GO:0008408">
    <property type="term" value="F:3'-5' exonuclease activity"/>
    <property type="evidence" value="ECO:0007669"/>
    <property type="project" value="InterPro"/>
</dbReference>
<dbReference type="Proteomes" id="UP000298061">
    <property type="component" value="Unassembled WGS sequence"/>
</dbReference>
<organism evidence="5 6">
    <name type="scientific">Hericium alpestre</name>
    <dbReference type="NCBI Taxonomy" id="135208"/>
    <lineage>
        <taxon>Eukaryota</taxon>
        <taxon>Fungi</taxon>
        <taxon>Dikarya</taxon>
        <taxon>Basidiomycota</taxon>
        <taxon>Agaricomycotina</taxon>
        <taxon>Agaricomycetes</taxon>
        <taxon>Russulales</taxon>
        <taxon>Hericiaceae</taxon>
        <taxon>Hericium</taxon>
    </lineage>
</organism>
<dbReference type="SMART" id="SM00474">
    <property type="entry name" value="35EXOc"/>
    <property type="match status" value="1"/>
</dbReference>
<dbReference type="GO" id="GO:0005634">
    <property type="term" value="C:nucleus"/>
    <property type="evidence" value="ECO:0007669"/>
    <property type="project" value="TreeGrafter"/>
</dbReference>
<dbReference type="GO" id="GO:0006139">
    <property type="term" value="P:nucleobase-containing compound metabolic process"/>
    <property type="evidence" value="ECO:0007669"/>
    <property type="project" value="InterPro"/>
</dbReference>
<evidence type="ECO:0000259" key="4">
    <source>
        <dbReference type="SMART" id="SM00474"/>
    </source>
</evidence>
<reference evidence="5 6" key="1">
    <citation type="submission" date="2019-02" db="EMBL/GenBank/DDBJ databases">
        <title>Genome sequencing of the rare red list fungi Hericium alpestre (H. flagellum).</title>
        <authorList>
            <person name="Buettner E."/>
            <person name="Kellner H."/>
        </authorList>
    </citation>
    <scope>NUCLEOTIDE SEQUENCE [LARGE SCALE GENOMIC DNA]</scope>
    <source>
        <strain evidence="5 6">DSM 108284</strain>
    </source>
</reference>
<dbReference type="EMBL" id="SFCI01000352">
    <property type="protein sequence ID" value="TFY80352.1"/>
    <property type="molecule type" value="Genomic_DNA"/>
</dbReference>
<dbReference type="GO" id="GO:0003676">
    <property type="term" value="F:nucleic acid binding"/>
    <property type="evidence" value="ECO:0007669"/>
    <property type="project" value="InterPro"/>
</dbReference>
<dbReference type="InterPro" id="IPR002562">
    <property type="entry name" value="3'-5'_exonuclease_dom"/>
</dbReference>
<feature type="domain" description="3'-5' exonuclease" evidence="4">
    <location>
        <begin position="176"/>
        <end position="356"/>
    </location>
</feature>
<evidence type="ECO:0000313" key="6">
    <source>
        <dbReference type="Proteomes" id="UP000298061"/>
    </source>
</evidence>
<dbReference type="CDD" id="cd06141">
    <property type="entry name" value="WRN_exo"/>
    <property type="match status" value="1"/>
</dbReference>
<evidence type="ECO:0000256" key="2">
    <source>
        <dbReference type="ARBA" id="ARBA00022801"/>
    </source>
</evidence>